<gene>
    <name evidence="3" type="ORF">GCM10022204_11360</name>
</gene>
<feature type="domain" description="DUF1707" evidence="2">
    <location>
        <begin position="24"/>
        <end position="75"/>
    </location>
</feature>
<sequence>MTEPTQDMMLSDLRTPLGAAPGRRVGDAERAACCETLSDHFAAGRLRADELELRLDAAVRAVTEVDLRRLVADLPAARPSTSPSTSPPPAVAGTGWSAVTAVAVVVFAVCALVAGGLLLVLGAVNPLLFVGACLGGGAAFAGGVSGTVLLQQGRRRLDPTGPPRPTR</sequence>
<dbReference type="EMBL" id="BAAAYX010000003">
    <property type="protein sequence ID" value="GAA3697143.1"/>
    <property type="molecule type" value="Genomic_DNA"/>
</dbReference>
<reference evidence="4" key="1">
    <citation type="journal article" date="2019" name="Int. J. Syst. Evol. Microbiol.">
        <title>The Global Catalogue of Microorganisms (GCM) 10K type strain sequencing project: providing services to taxonomists for standard genome sequencing and annotation.</title>
        <authorList>
            <consortium name="The Broad Institute Genomics Platform"/>
            <consortium name="The Broad Institute Genome Sequencing Center for Infectious Disease"/>
            <person name="Wu L."/>
            <person name="Ma J."/>
        </authorList>
    </citation>
    <scope>NUCLEOTIDE SEQUENCE [LARGE SCALE GENOMIC DNA]</scope>
    <source>
        <strain evidence="4">JCM 16548</strain>
    </source>
</reference>
<keyword evidence="1" id="KW-0472">Membrane</keyword>
<feature type="transmembrane region" description="Helical" evidence="1">
    <location>
        <begin position="96"/>
        <end position="121"/>
    </location>
</feature>
<evidence type="ECO:0000259" key="2">
    <source>
        <dbReference type="Pfam" id="PF08044"/>
    </source>
</evidence>
<evidence type="ECO:0000313" key="4">
    <source>
        <dbReference type="Proteomes" id="UP001500051"/>
    </source>
</evidence>
<keyword evidence="4" id="KW-1185">Reference proteome</keyword>
<evidence type="ECO:0000313" key="3">
    <source>
        <dbReference type="EMBL" id="GAA3697143.1"/>
    </source>
</evidence>
<dbReference type="RefSeq" id="WP_344811333.1">
    <property type="nucleotide sequence ID" value="NZ_BAAAYX010000003.1"/>
</dbReference>
<dbReference type="Proteomes" id="UP001500051">
    <property type="component" value="Unassembled WGS sequence"/>
</dbReference>
<organism evidence="3 4">
    <name type="scientific">Microlunatus aurantiacus</name>
    <dbReference type="NCBI Taxonomy" id="446786"/>
    <lineage>
        <taxon>Bacteria</taxon>
        <taxon>Bacillati</taxon>
        <taxon>Actinomycetota</taxon>
        <taxon>Actinomycetes</taxon>
        <taxon>Propionibacteriales</taxon>
        <taxon>Propionibacteriaceae</taxon>
        <taxon>Microlunatus</taxon>
    </lineage>
</organism>
<dbReference type="Pfam" id="PF08044">
    <property type="entry name" value="DUF1707"/>
    <property type="match status" value="1"/>
</dbReference>
<proteinExistence type="predicted"/>
<comment type="caution">
    <text evidence="3">The sequence shown here is derived from an EMBL/GenBank/DDBJ whole genome shotgun (WGS) entry which is preliminary data.</text>
</comment>
<feature type="transmembrane region" description="Helical" evidence="1">
    <location>
        <begin position="127"/>
        <end position="150"/>
    </location>
</feature>
<name>A0ABP7CVZ0_9ACTN</name>
<keyword evidence="1" id="KW-1133">Transmembrane helix</keyword>
<evidence type="ECO:0000256" key="1">
    <source>
        <dbReference type="SAM" id="Phobius"/>
    </source>
</evidence>
<accession>A0ABP7CVZ0</accession>
<keyword evidence="1" id="KW-0812">Transmembrane</keyword>
<protein>
    <recommendedName>
        <fullName evidence="2">DUF1707 domain-containing protein</fullName>
    </recommendedName>
</protein>
<dbReference type="InterPro" id="IPR012551">
    <property type="entry name" value="DUF1707_SHOCT-like"/>
</dbReference>